<keyword evidence="4 6" id="KW-1133">Transmembrane helix</keyword>
<dbReference type="EC" id="1.3.1.72" evidence="2"/>
<dbReference type="SUPFAM" id="SSF56176">
    <property type="entry name" value="FAD-binding/transporter-associated domain-like"/>
    <property type="match status" value="1"/>
</dbReference>
<sequence>MLDLLCRGLGAVFLAVFIISVMAGSSAGKLSKDFPWQFRLAAQFRTPVLMFVVVPLSFLRYVRTQWRLRSRREVLRDSLGKGAEGHKQRVAIIVDQVKQWNDAGRPRPLRTARKNWEAMSTKLSSNKDNCHLVPTGHLNFILDVDTTSETPSITLEPAVSMGEIQDLLNPLGFALEINVEMESITIGGVAMGFGMEVNSHRSGFFQETVLEYELVTSTGEVVVVTAESDPDLFYALPWSCGSLGFLTRLKVKIIPTKKFVHMKYRITRSPAELCRVMTELSEAPDSPFFLEATVYSKNVAVLQMGDFVDSPTDPSKVNGINWWWKPFYFRWLENFIDKDGGEEFIPYSHYTNRFTRSIFWEIEDMIPFSNHPLYRFFWGWMGAPEVSLLKLFQGPVIRRASVYAHAVQESIMPVRCLEEGLDNFDGWYGVYPLLVFPLRVYDRGQRSGFLTPQQKHLAPGKDWGIWVDLGAYGAPRDVKAGRNWDAKRNIRNMEHWTRDNGGWQAFYTDMFCTHHEFRQMFNHAALDKARERLRCVDAFPLPYTKMKPEAGIVDLKEEEEQEKKAGLFVKG</sequence>
<organism evidence="8">
    <name type="scientific">Rhizochromulina marina</name>
    <dbReference type="NCBI Taxonomy" id="1034831"/>
    <lineage>
        <taxon>Eukaryota</taxon>
        <taxon>Sar</taxon>
        <taxon>Stramenopiles</taxon>
        <taxon>Ochrophyta</taxon>
        <taxon>Dictyochophyceae</taxon>
        <taxon>Rhizochromulinales</taxon>
        <taxon>Rhizochromulina</taxon>
    </lineage>
</organism>
<dbReference type="EMBL" id="HBHJ01028811">
    <property type="protein sequence ID" value="CAD9708073.1"/>
    <property type="molecule type" value="Transcribed_RNA"/>
</dbReference>
<reference evidence="8" key="1">
    <citation type="submission" date="2021-01" db="EMBL/GenBank/DDBJ databases">
        <authorList>
            <person name="Corre E."/>
            <person name="Pelletier E."/>
            <person name="Niang G."/>
            <person name="Scheremetjew M."/>
            <person name="Finn R."/>
            <person name="Kale V."/>
            <person name="Holt S."/>
            <person name="Cochrane G."/>
            <person name="Meng A."/>
            <person name="Brown T."/>
            <person name="Cohen L."/>
        </authorList>
    </citation>
    <scope>NUCLEOTIDE SEQUENCE</scope>
    <source>
        <strain evidence="8">CCMP1243</strain>
    </source>
</reference>
<dbReference type="GO" id="GO:0005737">
    <property type="term" value="C:cytoplasm"/>
    <property type="evidence" value="ECO:0007669"/>
    <property type="project" value="TreeGrafter"/>
</dbReference>
<dbReference type="InterPro" id="IPR016166">
    <property type="entry name" value="FAD-bd_PCMH"/>
</dbReference>
<dbReference type="GO" id="GO:0008202">
    <property type="term" value="P:steroid metabolic process"/>
    <property type="evidence" value="ECO:0007669"/>
    <property type="project" value="TreeGrafter"/>
</dbReference>
<evidence type="ECO:0000256" key="4">
    <source>
        <dbReference type="ARBA" id="ARBA00022989"/>
    </source>
</evidence>
<dbReference type="InterPro" id="IPR006094">
    <property type="entry name" value="Oxid_FAD_bind_N"/>
</dbReference>
<dbReference type="GO" id="GO:0050614">
    <property type="term" value="F:Delta24-sterol reductase activity"/>
    <property type="evidence" value="ECO:0007669"/>
    <property type="project" value="UniProtKB-EC"/>
</dbReference>
<keyword evidence="3 6" id="KW-0812">Transmembrane</keyword>
<dbReference type="Pfam" id="PF01565">
    <property type="entry name" value="FAD_binding_4"/>
    <property type="match status" value="1"/>
</dbReference>
<feature type="transmembrane region" description="Helical" evidence="6">
    <location>
        <begin position="43"/>
        <end position="62"/>
    </location>
</feature>
<evidence type="ECO:0000256" key="6">
    <source>
        <dbReference type="SAM" id="Phobius"/>
    </source>
</evidence>
<dbReference type="InterPro" id="IPR040165">
    <property type="entry name" value="Diminuto-like"/>
</dbReference>
<evidence type="ECO:0000313" key="8">
    <source>
        <dbReference type="EMBL" id="CAD9708073.1"/>
    </source>
</evidence>
<dbReference type="GO" id="GO:0000246">
    <property type="term" value="F:Delta24(24-1) sterol reductase activity"/>
    <property type="evidence" value="ECO:0007669"/>
    <property type="project" value="TreeGrafter"/>
</dbReference>
<evidence type="ECO:0000256" key="5">
    <source>
        <dbReference type="ARBA" id="ARBA00023136"/>
    </source>
</evidence>
<feature type="domain" description="FAD-binding PCMH-type" evidence="7">
    <location>
        <begin position="76"/>
        <end position="256"/>
    </location>
</feature>
<dbReference type="AlphaFoldDB" id="A0A7S2WV87"/>
<gene>
    <name evidence="8" type="ORF">RMAR1173_LOCUS19064</name>
</gene>
<evidence type="ECO:0000256" key="2">
    <source>
        <dbReference type="ARBA" id="ARBA00012405"/>
    </source>
</evidence>
<keyword evidence="5 6" id="KW-0472">Membrane</keyword>
<dbReference type="InterPro" id="IPR016169">
    <property type="entry name" value="FAD-bd_PCMH_sub2"/>
</dbReference>
<proteinExistence type="predicted"/>
<dbReference type="Gene3D" id="3.30.465.10">
    <property type="match status" value="1"/>
</dbReference>
<comment type="subcellular location">
    <subcellularLocation>
        <location evidence="1">Membrane</location>
        <topology evidence="1">Single-pass membrane protein</topology>
    </subcellularLocation>
</comment>
<name>A0A7S2WV87_9STRA</name>
<dbReference type="InterPro" id="IPR036318">
    <property type="entry name" value="FAD-bd_PCMH-like_sf"/>
</dbReference>
<protein>
    <recommendedName>
        <fullName evidence="2">Delta(24)-sterol reductase</fullName>
        <ecNumber evidence="2">1.3.1.72</ecNumber>
    </recommendedName>
</protein>
<dbReference type="GO" id="GO:0016020">
    <property type="term" value="C:membrane"/>
    <property type="evidence" value="ECO:0007669"/>
    <property type="project" value="UniProtKB-SubCell"/>
</dbReference>
<dbReference type="PANTHER" id="PTHR10801">
    <property type="entry name" value="24-DEHYDROCHOLESTEROL REDUCTASE"/>
    <property type="match status" value="1"/>
</dbReference>
<evidence type="ECO:0000256" key="1">
    <source>
        <dbReference type="ARBA" id="ARBA00004167"/>
    </source>
</evidence>
<dbReference type="GO" id="GO:0071949">
    <property type="term" value="F:FAD binding"/>
    <property type="evidence" value="ECO:0007669"/>
    <property type="project" value="InterPro"/>
</dbReference>
<dbReference type="PANTHER" id="PTHR10801:SF2">
    <property type="entry name" value="FAD-BINDING PCMH-TYPE DOMAIN-CONTAINING PROTEIN"/>
    <property type="match status" value="1"/>
</dbReference>
<evidence type="ECO:0000259" key="7">
    <source>
        <dbReference type="PROSITE" id="PS51387"/>
    </source>
</evidence>
<dbReference type="PROSITE" id="PS51387">
    <property type="entry name" value="FAD_PCMH"/>
    <property type="match status" value="1"/>
</dbReference>
<accession>A0A7S2WV87</accession>
<evidence type="ECO:0000256" key="3">
    <source>
        <dbReference type="ARBA" id="ARBA00022692"/>
    </source>
</evidence>